<sequence length="109" mass="12047">HNRRQGRFCSKRKHIVISRNSNSFRRSPNIRICIKDTKVTSIQKKLNMTTIIGSLQSRQLLLAVATATLLSILCNATATPMASKAAGHGRTPEMHTGHAHKNMAPVYAN</sequence>
<dbReference type="OrthoDB" id="371494at2759"/>
<organism evidence="2">
    <name type="scientific">Bactrocera latifrons</name>
    <name type="common">Malaysian fruit fly</name>
    <name type="synonym">Chaetodacus latifrons</name>
    <dbReference type="NCBI Taxonomy" id="174628"/>
    <lineage>
        <taxon>Eukaryota</taxon>
        <taxon>Metazoa</taxon>
        <taxon>Ecdysozoa</taxon>
        <taxon>Arthropoda</taxon>
        <taxon>Hexapoda</taxon>
        <taxon>Insecta</taxon>
        <taxon>Pterygota</taxon>
        <taxon>Neoptera</taxon>
        <taxon>Endopterygota</taxon>
        <taxon>Diptera</taxon>
        <taxon>Brachycera</taxon>
        <taxon>Muscomorpha</taxon>
        <taxon>Tephritoidea</taxon>
        <taxon>Tephritidae</taxon>
        <taxon>Bactrocera</taxon>
        <taxon>Bactrocera</taxon>
    </lineage>
</organism>
<feature type="non-terminal residue" evidence="2">
    <location>
        <position position="1"/>
    </location>
</feature>
<dbReference type="EMBL" id="GDHF01008560">
    <property type="protein sequence ID" value="JAI43754.1"/>
    <property type="molecule type" value="Transcribed_RNA"/>
</dbReference>
<protein>
    <submittedName>
        <fullName evidence="2">Uncharacterized protein</fullName>
    </submittedName>
</protein>
<evidence type="ECO:0000256" key="1">
    <source>
        <dbReference type="SAM" id="MobiDB-lite"/>
    </source>
</evidence>
<feature type="region of interest" description="Disordered" evidence="1">
    <location>
        <begin position="83"/>
        <end position="109"/>
    </location>
</feature>
<name>A0A0K8VY46_BACLA</name>
<accession>A0A0K8VY46</accession>
<feature type="non-terminal residue" evidence="2">
    <location>
        <position position="109"/>
    </location>
</feature>
<dbReference type="AlphaFoldDB" id="A0A0K8VY46"/>
<evidence type="ECO:0000313" key="2">
    <source>
        <dbReference type="EMBL" id="JAI43754.1"/>
    </source>
</evidence>
<gene>
    <name evidence="2" type="ORF">c0_g1_i1</name>
</gene>
<reference evidence="2" key="1">
    <citation type="submission" date="2015-06" db="EMBL/GenBank/DDBJ databases">
        <authorList>
            <person name="Hoefler B.C."/>
            <person name="Straight P.D."/>
        </authorList>
    </citation>
    <scope>NUCLEOTIDE SEQUENCE</scope>
</reference>
<proteinExistence type="predicted"/>